<feature type="coiled-coil region" evidence="1">
    <location>
        <begin position="35"/>
        <end position="62"/>
    </location>
</feature>
<keyword evidence="2" id="KW-0812">Transmembrane</keyword>
<sequence length="71" mass="8461">MEFANSVVTLIGNIFGCALILTFLIGLIFAIRFMLQIKQQDKEEYERKKAKDELDYKETELRYKKLLEDKR</sequence>
<dbReference type="EMBL" id="PDYG01000074">
    <property type="protein sequence ID" value="PHU37120.1"/>
    <property type="molecule type" value="Genomic_DNA"/>
</dbReference>
<keyword evidence="4" id="KW-1185">Reference proteome</keyword>
<accession>A0A2G3E1U4</accession>
<dbReference type="RefSeq" id="WP_099386411.1">
    <property type="nucleotide sequence ID" value="NZ_JANSWH010000072.1"/>
</dbReference>
<keyword evidence="1" id="KW-0175">Coiled coil</keyword>
<proteinExistence type="predicted"/>
<gene>
    <name evidence="3" type="ORF">CSX02_08875</name>
</gene>
<comment type="caution">
    <text evidence="3">The sequence shown here is derived from an EMBL/GenBank/DDBJ whole genome shotgun (WGS) entry which is preliminary data.</text>
</comment>
<protein>
    <submittedName>
        <fullName evidence="3">Uncharacterized protein</fullName>
    </submittedName>
</protein>
<evidence type="ECO:0000256" key="1">
    <source>
        <dbReference type="SAM" id="Coils"/>
    </source>
</evidence>
<reference evidence="3 4" key="1">
    <citation type="submission" date="2017-10" db="EMBL/GenBank/DDBJ databases">
        <title>Resolving the taxonomy of Roseburia spp., Eubacterium rectale and Agathobacter spp. through phylogenomic analysis.</title>
        <authorList>
            <person name="Sheridan P.O."/>
            <person name="Walker A.W."/>
            <person name="Duncan S.H."/>
            <person name="Scott K.P."/>
            <person name="Toole P.W.O."/>
            <person name="Luis P."/>
            <person name="Flint H.J."/>
        </authorList>
    </citation>
    <scope>NUCLEOTIDE SEQUENCE [LARGE SCALE GENOMIC DNA]</scope>
    <source>
        <strain evidence="3 4">JK623</strain>
    </source>
</reference>
<feature type="transmembrane region" description="Helical" evidence="2">
    <location>
        <begin position="6"/>
        <end position="31"/>
    </location>
</feature>
<reference evidence="3 4" key="2">
    <citation type="submission" date="2017-10" db="EMBL/GenBank/DDBJ databases">
        <authorList>
            <person name="Banno H."/>
            <person name="Chua N.-H."/>
        </authorList>
    </citation>
    <scope>NUCLEOTIDE SEQUENCE [LARGE SCALE GENOMIC DNA]</scope>
    <source>
        <strain evidence="3 4">JK623</strain>
    </source>
</reference>
<keyword evidence="2" id="KW-1133">Transmembrane helix</keyword>
<organism evidence="3 4">
    <name type="scientific">Agathobacter ruminis</name>
    <dbReference type="NCBI Taxonomy" id="1712665"/>
    <lineage>
        <taxon>Bacteria</taxon>
        <taxon>Bacillati</taxon>
        <taxon>Bacillota</taxon>
        <taxon>Clostridia</taxon>
        <taxon>Lachnospirales</taxon>
        <taxon>Lachnospiraceae</taxon>
        <taxon>Agathobacter</taxon>
    </lineage>
</organism>
<name>A0A2G3E1U4_9FIRM</name>
<evidence type="ECO:0000313" key="4">
    <source>
        <dbReference type="Proteomes" id="UP000224563"/>
    </source>
</evidence>
<evidence type="ECO:0000313" key="3">
    <source>
        <dbReference type="EMBL" id="PHU37120.1"/>
    </source>
</evidence>
<evidence type="ECO:0000256" key="2">
    <source>
        <dbReference type="SAM" id="Phobius"/>
    </source>
</evidence>
<dbReference type="Proteomes" id="UP000224563">
    <property type="component" value="Unassembled WGS sequence"/>
</dbReference>
<keyword evidence="2" id="KW-0472">Membrane</keyword>
<dbReference type="AlphaFoldDB" id="A0A2G3E1U4"/>